<dbReference type="AlphaFoldDB" id="A0A1G9DEZ2"/>
<organism evidence="1 2">
    <name type="scientific">Paracoccus chinensis</name>
    <dbReference type="NCBI Taxonomy" id="525640"/>
    <lineage>
        <taxon>Bacteria</taxon>
        <taxon>Pseudomonadati</taxon>
        <taxon>Pseudomonadota</taxon>
        <taxon>Alphaproteobacteria</taxon>
        <taxon>Rhodobacterales</taxon>
        <taxon>Paracoccaceae</taxon>
        <taxon>Paracoccus</taxon>
    </lineage>
</organism>
<reference evidence="2" key="1">
    <citation type="submission" date="2016-10" db="EMBL/GenBank/DDBJ databases">
        <authorList>
            <person name="Varghese N."/>
            <person name="Submissions S."/>
        </authorList>
    </citation>
    <scope>NUCLEOTIDE SEQUENCE [LARGE SCALE GENOMIC DNA]</scope>
    <source>
        <strain evidence="2">CGMCC 1.7655</strain>
    </source>
</reference>
<gene>
    <name evidence="1" type="ORF">SAMN04487971_10232</name>
</gene>
<name>A0A1G9DEZ2_9RHOB</name>
<accession>A0A1G9DEZ2</accession>
<keyword evidence="2" id="KW-1185">Reference proteome</keyword>
<sequence>MSVASRTNLVHMFGMDEDRLVQFKLMLPASLKADLEAGAAEARRSLSQHIVGILLGVQKLANEAEKFGDPVAFIENAVAHGEKDEIRLMREETIKMSEAVSAAFESLKRREDRVQEIEEQLIERLKAIETMNVRFTKPQE</sequence>
<evidence type="ECO:0000313" key="1">
    <source>
        <dbReference type="EMBL" id="SDK62422.1"/>
    </source>
</evidence>
<evidence type="ECO:0000313" key="2">
    <source>
        <dbReference type="Proteomes" id="UP000199555"/>
    </source>
</evidence>
<protein>
    <recommendedName>
        <fullName evidence="3">Arc-like DNA binding domain-containing protein</fullName>
    </recommendedName>
</protein>
<dbReference type="EMBL" id="FNGE01000002">
    <property type="protein sequence ID" value="SDK62422.1"/>
    <property type="molecule type" value="Genomic_DNA"/>
</dbReference>
<proteinExistence type="predicted"/>
<evidence type="ECO:0008006" key="3">
    <source>
        <dbReference type="Google" id="ProtNLM"/>
    </source>
</evidence>
<dbReference type="Proteomes" id="UP000199555">
    <property type="component" value="Unassembled WGS sequence"/>
</dbReference>
<dbReference type="STRING" id="525640.SAMN04487971_10232"/>